<dbReference type="GO" id="GO:0006398">
    <property type="term" value="P:mRNA 3'-end processing by stem-loop binding and cleavage"/>
    <property type="evidence" value="ECO:0007669"/>
    <property type="project" value="TreeGrafter"/>
</dbReference>
<organism evidence="9 10">
    <name type="scientific">Auxenochlorella protothecoides</name>
    <name type="common">Green microalga</name>
    <name type="synonym">Chlorella protothecoides</name>
    <dbReference type="NCBI Taxonomy" id="3075"/>
    <lineage>
        <taxon>Eukaryota</taxon>
        <taxon>Viridiplantae</taxon>
        <taxon>Chlorophyta</taxon>
        <taxon>core chlorophytes</taxon>
        <taxon>Trebouxiophyceae</taxon>
        <taxon>Chlorellales</taxon>
        <taxon>Chlorellaceae</taxon>
        <taxon>Auxenochlorella</taxon>
    </lineage>
</organism>
<dbReference type="Gene3D" id="3.60.15.10">
    <property type="entry name" value="Ribonuclease Z/Hydroxyacylglutathione hydrolase-like"/>
    <property type="match status" value="2"/>
</dbReference>
<dbReference type="FunFam" id="3.40.50.10890:FF:000001">
    <property type="entry name" value="Cleavage and polyadenylation specificity factor subunit 3"/>
    <property type="match status" value="1"/>
</dbReference>
<evidence type="ECO:0000256" key="5">
    <source>
        <dbReference type="ARBA" id="ARBA00023242"/>
    </source>
</evidence>
<dbReference type="eggNOG" id="KOG1137">
    <property type="taxonomic scope" value="Eukaryota"/>
</dbReference>
<evidence type="ECO:0000313" key="10">
    <source>
        <dbReference type="Proteomes" id="UP000028924"/>
    </source>
</evidence>
<dbReference type="Pfam" id="PF11718">
    <property type="entry name" value="CPSF73-100_C"/>
    <property type="match status" value="1"/>
</dbReference>
<dbReference type="RefSeq" id="XP_011395524.1">
    <property type="nucleotide sequence ID" value="XM_011397222.1"/>
</dbReference>
<accession>A0A087SAB4</accession>
<dbReference type="SUPFAM" id="SSF56281">
    <property type="entry name" value="Metallo-hydrolase/oxidoreductase"/>
    <property type="match status" value="2"/>
</dbReference>
<dbReference type="InterPro" id="IPR001279">
    <property type="entry name" value="Metallo-B-lactamas"/>
</dbReference>
<name>A0A087SAB4_AUXPR</name>
<dbReference type="GeneID" id="23611855"/>
<dbReference type="Pfam" id="PF10996">
    <property type="entry name" value="Beta-Casp"/>
    <property type="match status" value="1"/>
</dbReference>
<feature type="domain" description="Metallo-beta-lactamase" evidence="7">
    <location>
        <begin position="232"/>
        <end position="459"/>
    </location>
</feature>
<evidence type="ECO:0000256" key="1">
    <source>
        <dbReference type="ARBA" id="ARBA00004123"/>
    </source>
</evidence>
<evidence type="ECO:0000256" key="4">
    <source>
        <dbReference type="ARBA" id="ARBA00022801"/>
    </source>
</evidence>
<dbReference type="InterPro" id="IPR022712">
    <property type="entry name" value="Beta_Casp"/>
</dbReference>
<gene>
    <name evidence="9" type="ORF">F751_0464</name>
</gene>
<dbReference type="GO" id="GO:0003723">
    <property type="term" value="F:RNA binding"/>
    <property type="evidence" value="ECO:0007669"/>
    <property type="project" value="TreeGrafter"/>
</dbReference>
<evidence type="ECO:0000259" key="8">
    <source>
        <dbReference type="SMART" id="SM01027"/>
    </source>
</evidence>
<evidence type="ECO:0000313" key="9">
    <source>
        <dbReference type="EMBL" id="KFM22668.1"/>
    </source>
</evidence>
<dbReference type="GO" id="GO:0004521">
    <property type="term" value="F:RNA endonuclease activity"/>
    <property type="evidence" value="ECO:0007669"/>
    <property type="project" value="TreeGrafter"/>
</dbReference>
<feature type="domain" description="Metallo-beta-lactamase" evidence="7">
    <location>
        <begin position="39"/>
        <end position="229"/>
    </location>
</feature>
<feature type="domain" description="Beta-Casp" evidence="8">
    <location>
        <begin position="471"/>
        <end position="592"/>
    </location>
</feature>
<dbReference type="Pfam" id="PF16661">
    <property type="entry name" value="Lactamase_B_6"/>
    <property type="match status" value="2"/>
</dbReference>
<dbReference type="GO" id="GO:0004534">
    <property type="term" value="F:5'-3' RNA exonuclease activity"/>
    <property type="evidence" value="ECO:0007669"/>
    <property type="project" value="TreeGrafter"/>
</dbReference>
<keyword evidence="4" id="KW-0378">Hydrolase</keyword>
<evidence type="ECO:0000259" key="7">
    <source>
        <dbReference type="SMART" id="SM00849"/>
    </source>
</evidence>
<dbReference type="SMART" id="SM01027">
    <property type="entry name" value="Beta-Casp"/>
    <property type="match status" value="1"/>
</dbReference>
<dbReference type="CDD" id="cd16292">
    <property type="entry name" value="CPSF3-like_MBL-fold"/>
    <property type="match status" value="1"/>
</dbReference>
<dbReference type="Proteomes" id="UP000028924">
    <property type="component" value="Unassembled WGS sequence"/>
</dbReference>
<dbReference type="InterPro" id="IPR021718">
    <property type="entry name" value="CPSF73-100_C"/>
</dbReference>
<dbReference type="InterPro" id="IPR036866">
    <property type="entry name" value="RibonucZ/Hydroxyglut_hydro"/>
</dbReference>
<protein>
    <submittedName>
        <fullName evidence="9">Cleavage and polyadenylation specificity factor subunit 3</fullName>
    </submittedName>
</protein>
<dbReference type="PANTHER" id="PTHR11203:SF11">
    <property type="entry name" value="CLEAVAGE AND POLYADENYLATION SPECIFICITY FACTOR SUBUNIT 3"/>
    <property type="match status" value="1"/>
</dbReference>
<dbReference type="Gene3D" id="3.40.50.10890">
    <property type="match status" value="1"/>
</dbReference>
<feature type="region of interest" description="Disordered" evidence="6">
    <location>
        <begin position="1"/>
        <end position="23"/>
    </location>
</feature>
<dbReference type="InterPro" id="IPR050698">
    <property type="entry name" value="MBL"/>
</dbReference>
<comment type="subcellular location">
    <subcellularLocation>
        <location evidence="1">Nucleus</location>
    </subcellularLocation>
</comment>
<keyword evidence="3" id="KW-0540">Nuclease</keyword>
<reference evidence="9 10" key="1">
    <citation type="journal article" date="2014" name="BMC Genomics">
        <title>Oil accumulation mechanisms of the oleaginous microalga Chlorella protothecoides revealed through its genome, transcriptomes, and proteomes.</title>
        <authorList>
            <person name="Gao C."/>
            <person name="Wang Y."/>
            <person name="Shen Y."/>
            <person name="Yan D."/>
            <person name="He X."/>
            <person name="Dai J."/>
            <person name="Wu Q."/>
        </authorList>
    </citation>
    <scope>NUCLEOTIDE SEQUENCE [LARGE SCALE GENOMIC DNA]</scope>
    <source>
        <strain evidence="9 10">0710</strain>
    </source>
</reference>
<keyword evidence="2" id="KW-0507">mRNA processing</keyword>
<keyword evidence="5" id="KW-0539">Nucleus</keyword>
<keyword evidence="10" id="KW-1185">Reference proteome</keyword>
<evidence type="ECO:0000256" key="2">
    <source>
        <dbReference type="ARBA" id="ARBA00022664"/>
    </source>
</evidence>
<dbReference type="PANTHER" id="PTHR11203">
    <property type="entry name" value="CLEAVAGE AND POLYADENYLATION SPECIFICITY FACTOR FAMILY MEMBER"/>
    <property type="match status" value="1"/>
</dbReference>
<dbReference type="AlphaFoldDB" id="A0A087SAB4"/>
<dbReference type="OrthoDB" id="10249535at2759"/>
<dbReference type="SMART" id="SM00849">
    <property type="entry name" value="Lactamase_B"/>
    <property type="match status" value="2"/>
</dbReference>
<proteinExistence type="predicted"/>
<dbReference type="EMBL" id="KL662079">
    <property type="protein sequence ID" value="KFM22668.1"/>
    <property type="molecule type" value="Genomic_DNA"/>
</dbReference>
<evidence type="ECO:0000256" key="3">
    <source>
        <dbReference type="ARBA" id="ARBA00022722"/>
    </source>
</evidence>
<dbReference type="GO" id="GO:0005847">
    <property type="term" value="C:mRNA cleavage and polyadenylation specificity factor complex"/>
    <property type="evidence" value="ECO:0007669"/>
    <property type="project" value="TreeGrafter"/>
</dbReference>
<sequence length="828" mass="86958">MTVAAGPSEAVPAPPADAAPTTPTSHVEIIPLGAAQEVGRSCVIVRFAGKTVMLDCGVHPGFSGLASLPFFDVIDMSSVDVMLVTHFHLDHSAAVPYVVGHTNFRGTILMTHATKAITSTLLRDFVKVSKGGAGESGVQGSRGLGGFGRGDAGLYTEADLDASLERTHVINFQQTLCVNGIGITAYRAGHVLGAAMFMVEIAGQRILYTDAAPTTPTSHVEIIPLGAAQEVGRSCVIVRFAGKTVMLDCGVHPGFSGLASLPFFDVIDMSSVDVMLVTHFHLDHSAAVPYVVGHTNFRGTILMTHATKAITSTLLRDFVKVSKGGAGESGVQGSRGLGGFGRGDAGLYTEADLDASLERTHVINFQQTLCVNGIGITAYRAGHVLGAAMFMVEIAGQRILYTGDYSRVPDRHMPAADTPSPPPHIVIVESTYGVSRHLPRAERESRFLQRIHTAVARGGRVLLPVVALGRAQELLLILEEHWAAHPELHGVPIYQASGLAKRAISVYQTYIEMMNADIQAAFAVANPFAFRHVTHLRSARAFDDVGACVVMATPSMLQSGVSRDLFEAWCGDARNLVVIADFAVQGTLAREILAGPAEVLTRAGARVPLRCQVDAISFSAHADFPQTSGFLDTLAPPHVVLVRLALELLFEGVHGAGDLALVSSDQGATANDREGAPVAPQILRVGEAVTVSYDPASAPGRLTLEWQGGPGADAVADAVVAVVLGAGPAPPPRLSRLDAARAEALRGGDGEALALVEAELVEALLSAQFGPAATDPETGLTFLEVDGAHVLVDCKSRGVRCADAGLKARVERAITRLEAAMRACPLEG</sequence>
<dbReference type="KEGG" id="apro:F751_0464"/>
<dbReference type="STRING" id="3075.A0A087SAB4"/>
<evidence type="ECO:0000256" key="6">
    <source>
        <dbReference type="SAM" id="MobiDB-lite"/>
    </source>
</evidence>